<keyword evidence="6" id="KW-1185">Reference proteome</keyword>
<dbReference type="NCBIfam" id="NF040941">
    <property type="entry name" value="GGGWT_bact"/>
    <property type="match status" value="2"/>
</dbReference>
<dbReference type="PROSITE" id="PS50948">
    <property type="entry name" value="PAN"/>
    <property type="match status" value="2"/>
</dbReference>
<dbReference type="CDD" id="cd01099">
    <property type="entry name" value="PAN_AP_HGF"/>
    <property type="match status" value="2"/>
</dbReference>
<dbReference type="EnsemblMetazoa" id="XM_030987642">
    <property type="protein sequence ID" value="XP_030843502"/>
    <property type="gene ID" value="LOC105439570"/>
</dbReference>
<protein>
    <submittedName>
        <fullName evidence="5">Uncharacterized protein</fullName>
    </submittedName>
</protein>
<dbReference type="FunFam" id="3.10.100.10:FF:000114">
    <property type="entry name" value="Uncharacterized protein"/>
    <property type="match status" value="1"/>
</dbReference>
<feature type="domain" description="C-type lectin" evidence="2">
    <location>
        <begin position="416"/>
        <end position="534"/>
    </location>
</feature>
<dbReference type="SUPFAM" id="SSF56436">
    <property type="entry name" value="C-type lectin-like"/>
    <property type="match status" value="2"/>
</dbReference>
<dbReference type="Gene3D" id="2.60.120.1000">
    <property type="match status" value="2"/>
</dbReference>
<dbReference type="Gene3D" id="3.50.4.10">
    <property type="entry name" value="Hepatocyte Growth Factor"/>
    <property type="match status" value="2"/>
</dbReference>
<dbReference type="AlphaFoldDB" id="A0A7M7NY67"/>
<dbReference type="InterPro" id="IPR050111">
    <property type="entry name" value="C-type_lectin/snaclec_domain"/>
</dbReference>
<dbReference type="PROSITE" id="PS50041">
    <property type="entry name" value="C_TYPE_LECTIN_2"/>
    <property type="match status" value="2"/>
</dbReference>
<dbReference type="InterPro" id="IPR016186">
    <property type="entry name" value="C-type_lectin-like/link_sf"/>
</dbReference>
<dbReference type="SMART" id="SM00473">
    <property type="entry name" value="PAN_AP"/>
    <property type="match status" value="2"/>
</dbReference>
<dbReference type="InParanoid" id="A0A7M7NY67"/>
<evidence type="ECO:0000259" key="4">
    <source>
        <dbReference type="PROSITE" id="PS51406"/>
    </source>
</evidence>
<dbReference type="InterPro" id="IPR018378">
    <property type="entry name" value="C-type_lectin_CS"/>
</dbReference>
<dbReference type="FunFam" id="3.50.4.10:FF:000023">
    <property type="entry name" value="Uncharacterized protein"/>
    <property type="match status" value="2"/>
</dbReference>
<dbReference type="InterPro" id="IPR001304">
    <property type="entry name" value="C-type_lectin-like"/>
</dbReference>
<evidence type="ECO:0000313" key="5">
    <source>
        <dbReference type="EnsemblMetazoa" id="XP_030843502"/>
    </source>
</evidence>
<dbReference type="RefSeq" id="XP_030843502.1">
    <property type="nucleotide sequence ID" value="XM_030987642.1"/>
</dbReference>
<dbReference type="OMA" id="DAWREDS"/>
<proteinExistence type="predicted"/>
<dbReference type="OrthoDB" id="418245at2759"/>
<dbReference type="SUPFAM" id="SSF56496">
    <property type="entry name" value="Fibrinogen C-terminal domain-like"/>
    <property type="match status" value="2"/>
</dbReference>
<dbReference type="InterPro" id="IPR016187">
    <property type="entry name" value="CTDL_fold"/>
</dbReference>
<dbReference type="SUPFAM" id="SSF57414">
    <property type="entry name" value="Hairpin loop containing domain-like"/>
    <property type="match status" value="2"/>
</dbReference>
<feature type="domain" description="C-type lectin" evidence="2">
    <location>
        <begin position="41"/>
        <end position="106"/>
    </location>
</feature>
<sequence length="829" mass="93096">MRRAWSVDEYAQGLKRHHSFITQIGADARAPNCTLSTFGTNYYWIGFNDLNEEGTWAWTDGSVVSYTNWHSGEPSGGSEDCGVLRWNSDGTWYDADYLSTYGYICKYPLNTISCAEWKRKGYTSNGYYTIDPDGRNNGVDPYRVYCDMTTDASTGITTFEHQETNRSLVTDAEAPFSFIRNITYGDKSVNQVTTGADISGECYQYIKYECHASYLTGYTAWYDRDGKQKNYWGGATVDSGQCACGISGSCTNGHQCNCDTDDDAWREDSGYLTDKTTLPVTEMRFGDTGDTVEYGYYTLGPLYCKGDDSFLVTGRTDFMFIKERYLHYNNNAVLSSITVEECAQACVSAFTFICRSFDYEPSYSRCYLSEENDLTVNPYSGSVYHMFVRIMDRIEDPFTDDDTSDQDLCDAGWIRNGNACYQLVESTVDYTTALDGCRNLNDYGDLASVADQDESNFLFVLSRRTFGMNYYWIGFNDLDEEGTWAWTDGSVSSYTNWYSGEPSGGSEHCGVLRWSSDGTWYDAGCSSTHGYICKYPLNTISCAEWKRKGYTSNGYYTIDPDGRNNGVDPCRVYCDMTTDASTGIMTFEHQEANRSLVIGENSPFGFIRNITYGDKSIDQVATGADISGECYQYIKYECHASYLTGYTAWYDRDGKQKNYWGGATVDSGQCACGISGSCHNGHQCNCNTKDDAWREDSGYLTDKTTLPVTEMRFGDTGDTVEYGYYTLGPLYCKGDESFLVTGRTDFMFIKERYLGGYNNAVLSSITVEDCATACVSASSFICRSFDYNPSSSRCYLSEENDLTVDPSSDPVYHLFVRIMDRIKDPFTGG</sequence>
<dbReference type="GeneID" id="105439570"/>
<dbReference type="Gene3D" id="3.10.100.10">
    <property type="entry name" value="Mannose-Binding Protein A, subunit A"/>
    <property type="match status" value="2"/>
</dbReference>
<dbReference type="InterPro" id="IPR036056">
    <property type="entry name" value="Fibrinogen-like_C"/>
</dbReference>
<feature type="domain" description="Fibrinogen C-terminal" evidence="4">
    <location>
        <begin position="105"/>
        <end position="161"/>
    </location>
</feature>
<dbReference type="PANTHER" id="PTHR22803">
    <property type="entry name" value="MANNOSE, PHOSPHOLIPASE, LECTIN RECEPTOR RELATED"/>
    <property type="match status" value="1"/>
</dbReference>
<dbReference type="Proteomes" id="UP000007110">
    <property type="component" value="Unassembled WGS sequence"/>
</dbReference>
<dbReference type="InterPro" id="IPR003609">
    <property type="entry name" value="Pan_app"/>
</dbReference>
<dbReference type="PROSITE" id="PS51406">
    <property type="entry name" value="FIBRINOGEN_C_2"/>
    <property type="match status" value="1"/>
</dbReference>
<dbReference type="Pfam" id="PF00024">
    <property type="entry name" value="PAN_1"/>
    <property type="match status" value="2"/>
</dbReference>
<dbReference type="GO" id="GO:0038023">
    <property type="term" value="F:signaling receptor activity"/>
    <property type="evidence" value="ECO:0000318"/>
    <property type="project" value="GO_Central"/>
</dbReference>
<reference evidence="5" key="2">
    <citation type="submission" date="2021-01" db="UniProtKB">
        <authorList>
            <consortium name="EnsemblMetazoa"/>
        </authorList>
    </citation>
    <scope>IDENTIFICATION</scope>
</reference>
<evidence type="ECO:0000313" key="6">
    <source>
        <dbReference type="Proteomes" id="UP000007110"/>
    </source>
</evidence>
<evidence type="ECO:0000259" key="2">
    <source>
        <dbReference type="PROSITE" id="PS50041"/>
    </source>
</evidence>
<dbReference type="SMART" id="SM00034">
    <property type="entry name" value="CLECT"/>
    <property type="match status" value="2"/>
</dbReference>
<evidence type="ECO:0000256" key="1">
    <source>
        <dbReference type="ARBA" id="ARBA00023157"/>
    </source>
</evidence>
<feature type="domain" description="Apple" evidence="3">
    <location>
        <begin position="304"/>
        <end position="391"/>
    </location>
</feature>
<dbReference type="InterPro" id="IPR002181">
    <property type="entry name" value="Fibrinogen_a/b/g_C_dom"/>
</dbReference>
<dbReference type="KEGG" id="spu:105439570"/>
<accession>A0A7M7NY67</accession>
<dbReference type="CDD" id="cd00037">
    <property type="entry name" value="CLECT"/>
    <property type="match status" value="2"/>
</dbReference>
<keyword evidence="1" id="KW-1015">Disulfide bond</keyword>
<dbReference type="PROSITE" id="PS00615">
    <property type="entry name" value="C_TYPE_LECTIN_1"/>
    <property type="match status" value="1"/>
</dbReference>
<organism evidence="5 6">
    <name type="scientific">Strongylocentrotus purpuratus</name>
    <name type="common">Purple sea urchin</name>
    <dbReference type="NCBI Taxonomy" id="7668"/>
    <lineage>
        <taxon>Eukaryota</taxon>
        <taxon>Metazoa</taxon>
        <taxon>Echinodermata</taxon>
        <taxon>Eleutherozoa</taxon>
        <taxon>Echinozoa</taxon>
        <taxon>Echinoidea</taxon>
        <taxon>Euechinoidea</taxon>
        <taxon>Echinacea</taxon>
        <taxon>Camarodonta</taxon>
        <taxon>Echinidea</taxon>
        <taxon>Strongylocentrotidae</taxon>
        <taxon>Strongylocentrotus</taxon>
    </lineage>
</organism>
<reference evidence="6" key="1">
    <citation type="submission" date="2015-02" db="EMBL/GenBank/DDBJ databases">
        <title>Genome sequencing for Strongylocentrotus purpuratus.</title>
        <authorList>
            <person name="Murali S."/>
            <person name="Liu Y."/>
            <person name="Vee V."/>
            <person name="English A."/>
            <person name="Wang M."/>
            <person name="Skinner E."/>
            <person name="Han Y."/>
            <person name="Muzny D.M."/>
            <person name="Worley K.C."/>
            <person name="Gibbs R.A."/>
        </authorList>
    </citation>
    <scope>NUCLEOTIDE SEQUENCE</scope>
</reference>
<evidence type="ECO:0000259" key="3">
    <source>
        <dbReference type="PROSITE" id="PS50948"/>
    </source>
</evidence>
<feature type="domain" description="Apple" evidence="3">
    <location>
        <begin position="732"/>
        <end position="819"/>
    </location>
</feature>
<name>A0A7M7NY67_STRPU</name>
<dbReference type="Pfam" id="PF00059">
    <property type="entry name" value="Lectin_C"/>
    <property type="match status" value="2"/>
</dbReference>